<keyword evidence="3" id="KW-1185">Reference proteome</keyword>
<reference evidence="2 3" key="1">
    <citation type="submission" date="2019-06" db="EMBL/GenBank/DDBJ databases">
        <title>New taxonomy in bacterial strain CC-CFT640, isolated from vineyard.</title>
        <authorList>
            <person name="Lin S.-Y."/>
            <person name="Tsai C.-F."/>
            <person name="Young C.-C."/>
        </authorList>
    </citation>
    <scope>NUCLEOTIDE SEQUENCE [LARGE SCALE GENOMIC DNA]</scope>
    <source>
        <strain evidence="2 3">CC-CFT640</strain>
    </source>
</reference>
<proteinExistence type="predicted"/>
<dbReference type="AlphaFoldDB" id="A0A5C8PNT5"/>
<feature type="domain" description="VOC" evidence="1">
    <location>
        <begin position="153"/>
        <end position="278"/>
    </location>
</feature>
<dbReference type="Proteomes" id="UP000321638">
    <property type="component" value="Unassembled WGS sequence"/>
</dbReference>
<dbReference type="PROSITE" id="PS51819">
    <property type="entry name" value="VOC"/>
    <property type="match status" value="1"/>
</dbReference>
<dbReference type="GO" id="GO:0051213">
    <property type="term" value="F:dioxygenase activity"/>
    <property type="evidence" value="ECO:0007669"/>
    <property type="project" value="UniProtKB-KW"/>
</dbReference>
<evidence type="ECO:0000259" key="1">
    <source>
        <dbReference type="PROSITE" id="PS51819"/>
    </source>
</evidence>
<dbReference type="EMBL" id="VDUZ01000013">
    <property type="protein sequence ID" value="TXL75691.1"/>
    <property type="molecule type" value="Genomic_DNA"/>
</dbReference>
<comment type="caution">
    <text evidence="2">The sequence shown here is derived from an EMBL/GenBank/DDBJ whole genome shotgun (WGS) entry which is preliminary data.</text>
</comment>
<gene>
    <name evidence="2" type="ORF">FHP25_13655</name>
</gene>
<evidence type="ECO:0000313" key="2">
    <source>
        <dbReference type="EMBL" id="TXL75691.1"/>
    </source>
</evidence>
<protein>
    <submittedName>
        <fullName evidence="2">Catechol 1,2-dioxygenase</fullName>
    </submittedName>
</protein>
<dbReference type="InterPro" id="IPR029068">
    <property type="entry name" value="Glyas_Bleomycin-R_OHBP_Dase"/>
</dbReference>
<keyword evidence="2" id="KW-0560">Oxidoreductase</keyword>
<keyword evidence="2" id="KW-0223">Dioxygenase</keyword>
<dbReference type="InterPro" id="IPR037523">
    <property type="entry name" value="VOC_core"/>
</dbReference>
<dbReference type="SUPFAM" id="SSF54593">
    <property type="entry name" value="Glyoxalase/Bleomycin resistance protein/Dihydroxybiphenyl dioxygenase"/>
    <property type="match status" value="1"/>
</dbReference>
<accession>A0A5C8PNT5</accession>
<dbReference type="RefSeq" id="WP_147847493.1">
    <property type="nucleotide sequence ID" value="NZ_VDUZ01000013.1"/>
</dbReference>
<dbReference type="OrthoDB" id="9803142at2"/>
<sequence>MSAIKVTDLAYGRLRAPDLDAMEAFLVHFGMVRSARTANALYMRGSDPPHHIHVTEKGEPRCVGFAYHAASEDDLRRLAAMPGASGVEAIDEPGGGKRVRLTEPNGYQVEVVHGIETLPAITAPRDPMNSGDEPLRRAGKLMRLGSSPALVKRIGHMVLGTPQVAQTVSWFRDVLGLICSDDVYAGRPDNVIGSFNRIDRGSDYVDHHVLFCVHNEKAGLNHLSFEVPDIDAVFKDHEYLKSLGKYEHMWGIGRHLLGSQVYDYWCDPWRRVHERWADTDRLNAANGANLLSAEEGFVSQWGERPPEKFLGHVSP</sequence>
<evidence type="ECO:0000313" key="3">
    <source>
        <dbReference type="Proteomes" id="UP000321638"/>
    </source>
</evidence>
<dbReference type="Pfam" id="PF00903">
    <property type="entry name" value="Glyoxalase"/>
    <property type="match status" value="1"/>
</dbReference>
<name>A0A5C8PNT5_9HYPH</name>
<dbReference type="Gene3D" id="3.10.180.10">
    <property type="entry name" value="2,3-Dihydroxybiphenyl 1,2-Dioxygenase, domain 1"/>
    <property type="match status" value="2"/>
</dbReference>
<organism evidence="2 3">
    <name type="scientific">Vineibacter terrae</name>
    <dbReference type="NCBI Taxonomy" id="2586908"/>
    <lineage>
        <taxon>Bacteria</taxon>
        <taxon>Pseudomonadati</taxon>
        <taxon>Pseudomonadota</taxon>
        <taxon>Alphaproteobacteria</taxon>
        <taxon>Hyphomicrobiales</taxon>
        <taxon>Vineibacter</taxon>
    </lineage>
</organism>
<dbReference type="InterPro" id="IPR004360">
    <property type="entry name" value="Glyas_Fos-R_dOase_dom"/>
</dbReference>